<evidence type="ECO:0000313" key="3">
    <source>
        <dbReference type="EMBL" id="PAU46445.1"/>
    </source>
</evidence>
<feature type="domain" description="PucR C-terminal helix-turn-helix" evidence="2">
    <location>
        <begin position="327"/>
        <end position="380"/>
    </location>
</feature>
<accession>A0A2A2D4K8</accession>
<dbReference type="PANTHER" id="PTHR33744:SF1">
    <property type="entry name" value="DNA-BINDING TRANSCRIPTIONAL ACTIVATOR ADER"/>
    <property type="match status" value="1"/>
</dbReference>
<dbReference type="Gene3D" id="1.10.10.2840">
    <property type="entry name" value="PucR C-terminal helix-turn-helix domain"/>
    <property type="match status" value="1"/>
</dbReference>
<dbReference type="PANTHER" id="PTHR33744">
    <property type="entry name" value="CARBOHYDRATE DIACID REGULATOR"/>
    <property type="match status" value="1"/>
</dbReference>
<evidence type="ECO:0000256" key="1">
    <source>
        <dbReference type="SAM" id="MobiDB-lite"/>
    </source>
</evidence>
<reference evidence="3 4" key="1">
    <citation type="submission" date="2017-08" db="EMBL/GenBank/DDBJ databases">
        <title>Genome sequence of Streptomyces albireticuli NRRL B-1670.</title>
        <authorList>
            <person name="Graham D.E."/>
            <person name="Mahan K.M."/>
            <person name="Klingeman D.M."/>
            <person name="Hettich R.L."/>
            <person name="Parry R.J."/>
            <person name="Spain J.C."/>
        </authorList>
    </citation>
    <scope>NUCLEOTIDE SEQUENCE [LARGE SCALE GENOMIC DNA]</scope>
    <source>
        <strain evidence="3 4">NRRL B-1670</strain>
    </source>
</reference>
<dbReference type="Pfam" id="PF13556">
    <property type="entry name" value="HTH_30"/>
    <property type="match status" value="1"/>
</dbReference>
<dbReference type="AlphaFoldDB" id="A0A2A2D4K8"/>
<dbReference type="Proteomes" id="UP000218944">
    <property type="component" value="Unassembled WGS sequence"/>
</dbReference>
<evidence type="ECO:0000259" key="2">
    <source>
        <dbReference type="Pfam" id="PF13556"/>
    </source>
</evidence>
<proteinExistence type="predicted"/>
<dbReference type="InterPro" id="IPR051448">
    <property type="entry name" value="CdaR-like_regulators"/>
</dbReference>
<comment type="caution">
    <text evidence="3">The sequence shown here is derived from an EMBL/GenBank/DDBJ whole genome shotgun (WGS) entry which is preliminary data.</text>
</comment>
<protein>
    <submittedName>
        <fullName evidence="3">PucR family transcriptional regulator</fullName>
    </submittedName>
</protein>
<organism evidence="3 4">
    <name type="scientific">Streptomyces albireticuli</name>
    <dbReference type="NCBI Taxonomy" id="1940"/>
    <lineage>
        <taxon>Bacteria</taxon>
        <taxon>Bacillati</taxon>
        <taxon>Actinomycetota</taxon>
        <taxon>Actinomycetes</taxon>
        <taxon>Kitasatosporales</taxon>
        <taxon>Streptomycetaceae</taxon>
        <taxon>Streptomyces</taxon>
    </lineage>
</organism>
<sequence>MCEMLNRIWSRPRGEWIRGLRKELPEVAATVVEELQRSTPAFSAVSQRIGTEATRAAVEQALLRTLGLGQAPVAGPGRIPPGAGARPLRKPARVVTAMPATRARQALFAALADDRHVPGEVLAELAGLAGWPLPRRVRAVVLGSPGEALPSHPSPNPSHPSPHPPSHPSPHPSPHPPSHPSPHPLPHPSSQAAPQPGPQLVPPLAPALVAALGQGLPGTVEADLCLLVPDPGLPGRAALETALGGRVAAVGHSVPVAEAAASLRWARRLLTVAAAVGGPAERVVCVDDHLSDLLMLQDESLARALSARWLRPLDDLTPRQSERLEVTLLAWLESGGAPEAARTLKVHPQTVRYRLRQIEKLFGPAMREPRTRFELELALRGRRLLSRTRQSRSRAPGAARALGAAVHPLGPAGRARVNGL</sequence>
<feature type="region of interest" description="Disordered" evidence="1">
    <location>
        <begin position="145"/>
        <end position="201"/>
    </location>
</feature>
<gene>
    <name evidence="3" type="ORF">CK936_24170</name>
</gene>
<dbReference type="InterPro" id="IPR042070">
    <property type="entry name" value="PucR_C-HTH_sf"/>
</dbReference>
<keyword evidence="4" id="KW-1185">Reference proteome</keyword>
<name>A0A2A2D4K8_9ACTN</name>
<evidence type="ECO:0000313" key="4">
    <source>
        <dbReference type="Proteomes" id="UP000218944"/>
    </source>
</evidence>
<dbReference type="InterPro" id="IPR025736">
    <property type="entry name" value="PucR_C-HTH_dom"/>
</dbReference>
<feature type="compositionally biased region" description="Pro residues" evidence="1">
    <location>
        <begin position="152"/>
        <end position="187"/>
    </location>
</feature>
<dbReference type="EMBL" id="NSJV01000455">
    <property type="protein sequence ID" value="PAU46445.1"/>
    <property type="molecule type" value="Genomic_DNA"/>
</dbReference>